<sequence>MRIYRINKFTGAIRQVFGKPKELTGKALEAENAFAERMGVAKVSKAATKVAAAIKAAPVVQKVGMAVATVAVAGGTAAGIVATHQPAPAPTQPSTPAITQPKAEETKPEEKVEETKPAEESKEETKPEESKSNVEAPAQSAPAPTAPAAPQEPAIEQPKAPAEPVKLGEQHVFYGTSAVDNVEYTSSYGYNGEFSSYDEALAAVKDRLARAGKATPGGLFEKTIVFYSDGTSEVIESHRVI</sequence>
<accession>A0A930EDK2</accession>
<dbReference type="AlphaFoldDB" id="A0A930EDK2"/>
<evidence type="ECO:0000313" key="2">
    <source>
        <dbReference type="EMBL" id="MBF1352078.1"/>
    </source>
</evidence>
<gene>
    <name evidence="2" type="ORF">HXM71_03030</name>
</gene>
<feature type="compositionally biased region" description="Low complexity" evidence="1">
    <location>
        <begin position="135"/>
        <end position="161"/>
    </location>
</feature>
<proteinExistence type="predicted"/>
<dbReference type="EMBL" id="JABZQH010000077">
    <property type="protein sequence ID" value="MBF1352078.1"/>
    <property type="molecule type" value="Genomic_DNA"/>
</dbReference>
<dbReference type="Proteomes" id="UP000722050">
    <property type="component" value="Unassembled WGS sequence"/>
</dbReference>
<organism evidence="2 3">
    <name type="scientific">Mogibacterium diversum</name>
    <dbReference type="NCBI Taxonomy" id="114527"/>
    <lineage>
        <taxon>Bacteria</taxon>
        <taxon>Bacillati</taxon>
        <taxon>Bacillota</taxon>
        <taxon>Clostridia</taxon>
        <taxon>Peptostreptococcales</taxon>
        <taxon>Anaerovoracaceae</taxon>
        <taxon>Mogibacterium</taxon>
    </lineage>
</organism>
<evidence type="ECO:0000313" key="3">
    <source>
        <dbReference type="Proteomes" id="UP000722050"/>
    </source>
</evidence>
<evidence type="ECO:0000256" key="1">
    <source>
        <dbReference type="SAM" id="MobiDB-lite"/>
    </source>
</evidence>
<protein>
    <submittedName>
        <fullName evidence="2">Uncharacterized protein</fullName>
    </submittedName>
</protein>
<feature type="region of interest" description="Disordered" evidence="1">
    <location>
        <begin position="84"/>
        <end position="161"/>
    </location>
</feature>
<name>A0A930EDK2_9FIRM</name>
<feature type="compositionally biased region" description="Basic and acidic residues" evidence="1">
    <location>
        <begin position="102"/>
        <end position="132"/>
    </location>
</feature>
<comment type="caution">
    <text evidence="2">The sequence shown here is derived from an EMBL/GenBank/DDBJ whole genome shotgun (WGS) entry which is preliminary data.</text>
</comment>
<reference evidence="2" key="1">
    <citation type="submission" date="2020-04" db="EMBL/GenBank/DDBJ databases">
        <title>Deep metagenomics examines the oral microbiome during advanced dental caries in children, revealing novel taxa and co-occurrences with host molecules.</title>
        <authorList>
            <person name="Baker J.L."/>
            <person name="Morton J.T."/>
            <person name="Dinis M."/>
            <person name="Alvarez R."/>
            <person name="Tran N.C."/>
            <person name="Knight R."/>
            <person name="Edlund A."/>
        </authorList>
    </citation>
    <scope>NUCLEOTIDE SEQUENCE</scope>
    <source>
        <strain evidence="2">JCVI_24_bin.8</strain>
    </source>
</reference>